<dbReference type="AlphaFoldDB" id="A0A4W5LS58"/>
<reference evidence="1" key="2">
    <citation type="submission" date="2025-08" db="UniProtKB">
        <authorList>
            <consortium name="Ensembl"/>
        </authorList>
    </citation>
    <scope>IDENTIFICATION</scope>
</reference>
<protein>
    <submittedName>
        <fullName evidence="1">Uncharacterized protein</fullName>
    </submittedName>
</protein>
<dbReference type="Gene3D" id="1.20.1270.60">
    <property type="entry name" value="Arfaptin homology (AH) domain/BAR domain"/>
    <property type="match status" value="1"/>
</dbReference>
<dbReference type="Proteomes" id="UP000314982">
    <property type="component" value="Unassembled WGS sequence"/>
</dbReference>
<evidence type="ECO:0000313" key="1">
    <source>
        <dbReference type="Ensembl" id="ENSHHUP00000028782.1"/>
    </source>
</evidence>
<organism evidence="1 2">
    <name type="scientific">Hucho hucho</name>
    <name type="common">huchen</name>
    <dbReference type="NCBI Taxonomy" id="62062"/>
    <lineage>
        <taxon>Eukaryota</taxon>
        <taxon>Metazoa</taxon>
        <taxon>Chordata</taxon>
        <taxon>Craniata</taxon>
        <taxon>Vertebrata</taxon>
        <taxon>Euteleostomi</taxon>
        <taxon>Actinopterygii</taxon>
        <taxon>Neopterygii</taxon>
        <taxon>Teleostei</taxon>
        <taxon>Protacanthopterygii</taxon>
        <taxon>Salmoniformes</taxon>
        <taxon>Salmonidae</taxon>
        <taxon>Salmoninae</taxon>
        <taxon>Hucho</taxon>
    </lineage>
</organism>
<dbReference type="STRING" id="62062.ENSHHUP00000028782"/>
<accession>A0A4W5LS58</accession>
<reference evidence="2" key="1">
    <citation type="submission" date="2018-06" db="EMBL/GenBank/DDBJ databases">
        <title>Genome assembly of Danube salmon.</title>
        <authorList>
            <person name="Macqueen D.J."/>
            <person name="Gundappa M.K."/>
        </authorList>
    </citation>
    <scope>NUCLEOTIDE SEQUENCE [LARGE SCALE GENOMIC DNA]</scope>
</reference>
<name>A0A4W5LS58_9TELE</name>
<dbReference type="Ensembl" id="ENSHHUT00000029979.1">
    <property type="protein sequence ID" value="ENSHHUP00000028782.1"/>
    <property type="gene ID" value="ENSHHUG00000018353.1"/>
</dbReference>
<sequence>MAQSAKMLASQQDYMPFRDTYISTFKNDIEYSQLLLQTATALQTNKFIQVGLTRYNTFLQVGLTRYNTFLQVE</sequence>
<evidence type="ECO:0000313" key="2">
    <source>
        <dbReference type="Proteomes" id="UP000314982"/>
    </source>
</evidence>
<proteinExistence type="predicted"/>
<keyword evidence="2" id="KW-1185">Reference proteome</keyword>
<dbReference type="InterPro" id="IPR027267">
    <property type="entry name" value="AH/BAR_dom_sf"/>
</dbReference>
<reference evidence="1" key="3">
    <citation type="submission" date="2025-09" db="UniProtKB">
        <authorList>
            <consortium name="Ensembl"/>
        </authorList>
    </citation>
    <scope>IDENTIFICATION</scope>
</reference>